<feature type="region of interest" description="Disordered" evidence="9">
    <location>
        <begin position="72"/>
        <end position="94"/>
    </location>
</feature>
<dbReference type="SMART" id="SM00175">
    <property type="entry name" value="RAB"/>
    <property type="match status" value="1"/>
</dbReference>
<dbReference type="SMART" id="SM00174">
    <property type="entry name" value="RHO"/>
    <property type="match status" value="1"/>
</dbReference>
<comment type="similarity">
    <text evidence="1">Belongs to the small GTPase superfamily. Rab family.</text>
</comment>
<evidence type="ECO:0000256" key="6">
    <source>
        <dbReference type="ARBA" id="ARBA00023288"/>
    </source>
</evidence>
<dbReference type="InterPro" id="IPR050305">
    <property type="entry name" value="Small_GTPase_Rab"/>
</dbReference>
<keyword evidence="12" id="KW-1185">Reference proteome</keyword>
<keyword evidence="5" id="KW-0342">GTP-binding</keyword>
<dbReference type="SUPFAM" id="SSF52540">
    <property type="entry name" value="P-loop containing nucleoside triphosphate hydrolases"/>
    <property type="match status" value="1"/>
</dbReference>
<dbReference type="GO" id="GO:0005525">
    <property type="term" value="F:GTP binding"/>
    <property type="evidence" value="ECO:0007669"/>
    <property type="project" value="UniProtKB-KW"/>
</dbReference>
<evidence type="ECO:0000259" key="10">
    <source>
        <dbReference type="PROSITE" id="PS50089"/>
    </source>
</evidence>
<dbReference type="SMART" id="SM00184">
    <property type="entry name" value="RING"/>
    <property type="match status" value="1"/>
</dbReference>
<comment type="caution">
    <text evidence="11">The sequence shown here is derived from an EMBL/GenBank/DDBJ whole genome shotgun (WGS) entry which is preliminary data.</text>
</comment>
<dbReference type="Gene3D" id="3.30.40.10">
    <property type="entry name" value="Zinc/RING finger domain, C3HC4 (zinc finger)"/>
    <property type="match status" value="1"/>
</dbReference>
<feature type="compositionally biased region" description="Low complexity" evidence="9">
    <location>
        <begin position="73"/>
        <end position="85"/>
    </location>
</feature>
<dbReference type="CDD" id="cd00154">
    <property type="entry name" value="Rab"/>
    <property type="match status" value="1"/>
</dbReference>
<dbReference type="InterPro" id="IPR027417">
    <property type="entry name" value="P-loop_NTPase"/>
</dbReference>
<evidence type="ECO:0000256" key="7">
    <source>
        <dbReference type="ARBA" id="ARBA00023289"/>
    </source>
</evidence>
<dbReference type="PROSITE" id="PS50089">
    <property type="entry name" value="ZF_RING_2"/>
    <property type="match status" value="1"/>
</dbReference>
<dbReference type="PROSITE" id="PS51419">
    <property type="entry name" value="RAB"/>
    <property type="match status" value="1"/>
</dbReference>
<keyword evidence="3 8" id="KW-0863">Zinc-finger</keyword>
<keyword evidence="6" id="KW-0449">Lipoprotein</keyword>
<dbReference type="PRINTS" id="PR00449">
    <property type="entry name" value="RASTRNSFRMNG"/>
</dbReference>
<sequence>MTSTSSEGFKCSICLEFYSGSSFKDYFVSTPGGHVFHHACIKKLIEAGHSCCPMCREHVNLENLTRLYGIDPSSSRPENSSNNQSTFVNRNKDDISGTGKPDYVFKIVLLGNSSVGKSSLLERFTTGEFKGDISATTGCDLCFRTLEMGGRLIKLTIWDTVGQEKFRSIATNCVRNAHGVMLVYDVMDVNSFSAISDWMKFVDDYAPSDANRILIGNKLDVGDQRRMVPQKHGKALANKLKLSFFETSAKEANNVEAAFRCLVGEIMENTVLNPASENYDDYDDGHTRYSVARSRSGCRLHLPYRRDDDHVNERHDGTPECLC</sequence>
<evidence type="ECO:0000256" key="1">
    <source>
        <dbReference type="ARBA" id="ARBA00006270"/>
    </source>
</evidence>
<dbReference type="Gene3D" id="3.40.50.300">
    <property type="entry name" value="P-loop containing nucleotide triphosphate hydrolases"/>
    <property type="match status" value="1"/>
</dbReference>
<evidence type="ECO:0000256" key="4">
    <source>
        <dbReference type="ARBA" id="ARBA00022833"/>
    </source>
</evidence>
<dbReference type="PANTHER" id="PTHR47980">
    <property type="entry name" value="LD44762P"/>
    <property type="match status" value="1"/>
</dbReference>
<dbReference type="SMART" id="SM00176">
    <property type="entry name" value="RAN"/>
    <property type="match status" value="1"/>
</dbReference>
<gene>
    <name evidence="11" type="ORF">Fcan01_13045</name>
</gene>
<dbReference type="STRING" id="158441.A0A226E434"/>
<protein>
    <submittedName>
        <fullName evidence="11">Ras-related protein RIC1</fullName>
    </submittedName>
</protein>
<dbReference type="OrthoDB" id="10393899at2759"/>
<proteinExistence type="inferred from homology"/>
<dbReference type="InterPro" id="IPR013083">
    <property type="entry name" value="Znf_RING/FYVE/PHD"/>
</dbReference>
<keyword evidence="2" id="KW-0547">Nucleotide-binding</keyword>
<dbReference type="NCBIfam" id="TIGR00231">
    <property type="entry name" value="small_GTP"/>
    <property type="match status" value="1"/>
</dbReference>
<organism evidence="11 12">
    <name type="scientific">Folsomia candida</name>
    <name type="common">Springtail</name>
    <dbReference type="NCBI Taxonomy" id="158441"/>
    <lineage>
        <taxon>Eukaryota</taxon>
        <taxon>Metazoa</taxon>
        <taxon>Ecdysozoa</taxon>
        <taxon>Arthropoda</taxon>
        <taxon>Hexapoda</taxon>
        <taxon>Collembola</taxon>
        <taxon>Entomobryomorpha</taxon>
        <taxon>Isotomoidea</taxon>
        <taxon>Isotomidae</taxon>
        <taxon>Proisotominae</taxon>
        <taxon>Folsomia</taxon>
    </lineage>
</organism>
<keyword evidence="7" id="KW-0636">Prenylation</keyword>
<feature type="domain" description="RING-type" evidence="10">
    <location>
        <begin position="11"/>
        <end position="56"/>
    </location>
</feature>
<dbReference type="InterPro" id="IPR005225">
    <property type="entry name" value="Small_GTP-bd"/>
</dbReference>
<dbReference type="EMBL" id="LNIX01000007">
    <property type="protein sequence ID" value="OXA52353.1"/>
    <property type="molecule type" value="Genomic_DNA"/>
</dbReference>
<dbReference type="Pfam" id="PF00071">
    <property type="entry name" value="Ras"/>
    <property type="match status" value="1"/>
</dbReference>
<dbReference type="GO" id="GO:0008270">
    <property type="term" value="F:zinc ion binding"/>
    <property type="evidence" value="ECO:0007669"/>
    <property type="project" value="UniProtKB-KW"/>
</dbReference>
<keyword evidence="4" id="KW-0862">Zinc</keyword>
<keyword evidence="3 8" id="KW-0479">Metal-binding</keyword>
<evidence type="ECO:0000256" key="8">
    <source>
        <dbReference type="PROSITE-ProRule" id="PRU00175"/>
    </source>
</evidence>
<evidence type="ECO:0000256" key="9">
    <source>
        <dbReference type="SAM" id="MobiDB-lite"/>
    </source>
</evidence>
<evidence type="ECO:0000256" key="3">
    <source>
        <dbReference type="ARBA" id="ARBA00022771"/>
    </source>
</evidence>
<dbReference type="SMART" id="SM00173">
    <property type="entry name" value="RAS"/>
    <property type="match status" value="1"/>
</dbReference>
<dbReference type="SUPFAM" id="SSF57850">
    <property type="entry name" value="RING/U-box"/>
    <property type="match status" value="1"/>
</dbReference>
<evidence type="ECO:0000256" key="5">
    <source>
        <dbReference type="ARBA" id="ARBA00023134"/>
    </source>
</evidence>
<dbReference type="FunFam" id="3.40.50.300:FF:001129">
    <property type="entry name" value="ras-related protein Rab-44 isoform X2"/>
    <property type="match status" value="1"/>
</dbReference>
<evidence type="ECO:0000313" key="11">
    <source>
        <dbReference type="EMBL" id="OXA52353.1"/>
    </source>
</evidence>
<dbReference type="AlphaFoldDB" id="A0A226E434"/>
<dbReference type="OMA" id="KFRSIAT"/>
<dbReference type="InterPro" id="IPR001841">
    <property type="entry name" value="Znf_RING"/>
</dbReference>
<dbReference type="CDD" id="cd16448">
    <property type="entry name" value="RING-H2"/>
    <property type="match status" value="1"/>
</dbReference>
<dbReference type="Pfam" id="PF13639">
    <property type="entry name" value="zf-RING_2"/>
    <property type="match status" value="1"/>
</dbReference>
<dbReference type="Proteomes" id="UP000198287">
    <property type="component" value="Unassembled WGS sequence"/>
</dbReference>
<accession>A0A226E434</accession>
<reference evidence="11 12" key="1">
    <citation type="submission" date="2015-12" db="EMBL/GenBank/DDBJ databases">
        <title>The genome of Folsomia candida.</title>
        <authorList>
            <person name="Faddeeva A."/>
            <person name="Derks M.F."/>
            <person name="Anvar Y."/>
            <person name="Smit S."/>
            <person name="Van Straalen N."/>
            <person name="Roelofs D."/>
        </authorList>
    </citation>
    <scope>NUCLEOTIDE SEQUENCE [LARGE SCALE GENOMIC DNA]</scope>
    <source>
        <strain evidence="11 12">VU population</strain>
        <tissue evidence="11">Whole body</tissue>
    </source>
</reference>
<evidence type="ECO:0000256" key="2">
    <source>
        <dbReference type="ARBA" id="ARBA00022741"/>
    </source>
</evidence>
<name>A0A226E434_FOLCA</name>
<evidence type="ECO:0000313" key="12">
    <source>
        <dbReference type="Proteomes" id="UP000198287"/>
    </source>
</evidence>
<dbReference type="InterPro" id="IPR001806">
    <property type="entry name" value="Small_GTPase"/>
</dbReference>
<dbReference type="PROSITE" id="PS51421">
    <property type="entry name" value="RAS"/>
    <property type="match status" value="1"/>
</dbReference>
<dbReference type="GO" id="GO:0003924">
    <property type="term" value="F:GTPase activity"/>
    <property type="evidence" value="ECO:0007669"/>
    <property type="project" value="InterPro"/>
</dbReference>